<keyword evidence="2 6" id="KW-0238">DNA-binding</keyword>
<dbReference type="InterPro" id="IPR018060">
    <property type="entry name" value="HTH_AraC"/>
</dbReference>
<dbReference type="SUPFAM" id="SSF46689">
    <property type="entry name" value="Homeodomain-like"/>
    <property type="match status" value="2"/>
</dbReference>
<evidence type="ECO:0000259" key="5">
    <source>
        <dbReference type="PROSITE" id="PS01124"/>
    </source>
</evidence>
<evidence type="ECO:0000256" key="1">
    <source>
        <dbReference type="ARBA" id="ARBA00023015"/>
    </source>
</evidence>
<dbReference type="InterPro" id="IPR050204">
    <property type="entry name" value="AraC_XylS_family_regulators"/>
</dbReference>
<accession>A0A226WQK8</accession>
<keyword evidence="3" id="KW-0804">Transcription</keyword>
<dbReference type="GO" id="GO:0003700">
    <property type="term" value="F:DNA-binding transcription factor activity"/>
    <property type="evidence" value="ECO:0007669"/>
    <property type="project" value="InterPro"/>
</dbReference>
<dbReference type="InterPro" id="IPR029062">
    <property type="entry name" value="Class_I_gatase-like"/>
</dbReference>
<dbReference type="AlphaFoldDB" id="A0A226WQK8"/>
<dbReference type="EMBL" id="MTHB01000247">
    <property type="protein sequence ID" value="OXC73474.1"/>
    <property type="molecule type" value="Genomic_DNA"/>
</dbReference>
<organism evidence="6 7">
    <name type="scientific">Caballeronia sordidicola</name>
    <name type="common">Burkholderia sordidicola</name>
    <dbReference type="NCBI Taxonomy" id="196367"/>
    <lineage>
        <taxon>Bacteria</taxon>
        <taxon>Pseudomonadati</taxon>
        <taxon>Pseudomonadota</taxon>
        <taxon>Betaproteobacteria</taxon>
        <taxon>Burkholderiales</taxon>
        <taxon>Burkholderiaceae</taxon>
        <taxon>Caballeronia</taxon>
    </lineage>
</organism>
<dbReference type="Pfam" id="PF12833">
    <property type="entry name" value="HTH_18"/>
    <property type="match status" value="1"/>
</dbReference>
<dbReference type="PANTHER" id="PTHR46796:SF6">
    <property type="entry name" value="ARAC SUBFAMILY"/>
    <property type="match status" value="1"/>
</dbReference>
<dbReference type="SUPFAM" id="SSF52317">
    <property type="entry name" value="Class I glutamine amidotransferase-like"/>
    <property type="match status" value="1"/>
</dbReference>
<sequence length="348" mass="38119">MPGLTEHCSPGSAEPRTQRRIAKPSCKAVSSPRRNGQIAIVLSDGFSLLDVGLVAEVCQQVNLAKQAERPVGIGSSVVLLSARGGYVKDSSSVGIRTDALDEHSGRRFDGVFIMLGNESDIALTDSSMIGPLRKLLSNANTVEWNDRSSRLVEATGYRRHSSFGISDSGAQYQRHSIGARESTRFARRDASSPLAAALSLIPENLGIEIAQRITRHVTSSNLDFPSVETDASDEIDATHRVQKAGQWLRENCKRSISIAQAAEVAGMSERNFLRRFKVETGVTPSEYLLNARFEITCHLLKKTTLPVDKIARRCGLGSGERLSRVFRRRMSLTPSEYRAAHRGQVDAE</sequence>
<protein>
    <submittedName>
        <fullName evidence="6">Transcriptional regulator containing an amidase protein and an AraC-type DNA-binding HTH protein</fullName>
    </submittedName>
</protein>
<evidence type="ECO:0000256" key="3">
    <source>
        <dbReference type="ARBA" id="ARBA00023163"/>
    </source>
</evidence>
<dbReference type="InterPro" id="IPR009057">
    <property type="entry name" value="Homeodomain-like_sf"/>
</dbReference>
<dbReference type="Gene3D" id="3.40.50.880">
    <property type="match status" value="1"/>
</dbReference>
<feature type="region of interest" description="Disordered" evidence="4">
    <location>
        <begin position="1"/>
        <end position="27"/>
    </location>
</feature>
<comment type="caution">
    <text evidence="6">The sequence shown here is derived from an EMBL/GenBank/DDBJ whole genome shotgun (WGS) entry which is preliminary data.</text>
</comment>
<evidence type="ECO:0000256" key="4">
    <source>
        <dbReference type="SAM" id="MobiDB-lite"/>
    </source>
</evidence>
<dbReference type="PROSITE" id="PS01124">
    <property type="entry name" value="HTH_ARAC_FAMILY_2"/>
    <property type="match status" value="1"/>
</dbReference>
<gene>
    <name evidence="6" type="ORF">BSU04_36815</name>
</gene>
<name>A0A226WQK8_CABSO</name>
<proteinExistence type="predicted"/>
<reference evidence="7" key="1">
    <citation type="submission" date="2017-01" db="EMBL/GenBank/DDBJ databases">
        <title>Genome Analysis of Deinococcus marmoris KOPRI26562.</title>
        <authorList>
            <person name="Kim J.H."/>
            <person name="Oh H.-M."/>
        </authorList>
    </citation>
    <scope>NUCLEOTIDE SEQUENCE [LARGE SCALE GENOMIC DNA]</scope>
    <source>
        <strain evidence="7">PAMC 26633</strain>
    </source>
</reference>
<keyword evidence="1" id="KW-0805">Transcription regulation</keyword>
<dbReference type="GO" id="GO:0043565">
    <property type="term" value="F:sequence-specific DNA binding"/>
    <property type="evidence" value="ECO:0007669"/>
    <property type="project" value="InterPro"/>
</dbReference>
<dbReference type="SMART" id="SM00342">
    <property type="entry name" value="HTH_ARAC"/>
    <property type="match status" value="1"/>
</dbReference>
<evidence type="ECO:0000313" key="6">
    <source>
        <dbReference type="EMBL" id="OXC73474.1"/>
    </source>
</evidence>
<feature type="domain" description="HTH araC/xylS-type" evidence="5">
    <location>
        <begin position="242"/>
        <end position="340"/>
    </location>
</feature>
<evidence type="ECO:0000313" key="7">
    <source>
        <dbReference type="Proteomes" id="UP000214720"/>
    </source>
</evidence>
<dbReference type="Proteomes" id="UP000214720">
    <property type="component" value="Unassembled WGS sequence"/>
</dbReference>
<evidence type="ECO:0000256" key="2">
    <source>
        <dbReference type="ARBA" id="ARBA00023125"/>
    </source>
</evidence>
<dbReference type="Gene3D" id="1.10.10.60">
    <property type="entry name" value="Homeodomain-like"/>
    <property type="match status" value="1"/>
</dbReference>
<dbReference type="PANTHER" id="PTHR46796">
    <property type="entry name" value="HTH-TYPE TRANSCRIPTIONAL ACTIVATOR RHAS-RELATED"/>
    <property type="match status" value="1"/>
</dbReference>